<dbReference type="STRING" id="1232681.ADIS_4767"/>
<dbReference type="InterPro" id="IPR009050">
    <property type="entry name" value="Globin-like_sf"/>
</dbReference>
<dbReference type="CDD" id="cd08916">
    <property type="entry name" value="TrHb3_P"/>
    <property type="match status" value="1"/>
</dbReference>
<accession>R7ZL19</accession>
<evidence type="ECO:0000313" key="2">
    <source>
        <dbReference type="Proteomes" id="UP000013909"/>
    </source>
</evidence>
<dbReference type="RefSeq" id="WP_010856878.1">
    <property type="nucleotide sequence ID" value="NZ_AQHR01000122.1"/>
</dbReference>
<dbReference type="AlphaFoldDB" id="R7ZL19"/>
<dbReference type="EMBL" id="AQHR01000122">
    <property type="protein sequence ID" value="EON74796.1"/>
    <property type="molecule type" value="Genomic_DNA"/>
</dbReference>
<dbReference type="GO" id="GO:0019825">
    <property type="term" value="F:oxygen binding"/>
    <property type="evidence" value="ECO:0007669"/>
    <property type="project" value="InterPro"/>
</dbReference>
<evidence type="ECO:0008006" key="3">
    <source>
        <dbReference type="Google" id="ProtNLM"/>
    </source>
</evidence>
<sequence length="135" mass="16127">MQIKKQLASRSEVSLLVRSFYHKVRQHDRLGPVFNLIIHDWDVHLERLTDFWEMVLLNTGPGAGKFNPVPVHREVDRRMDEQVDQAHFGNWLELWFSTVDEHFEGIHATYAKEHARKMAHILFFRILEGRQRQNE</sequence>
<dbReference type="Gene3D" id="1.10.490.10">
    <property type="entry name" value="Globins"/>
    <property type="match status" value="1"/>
</dbReference>
<dbReference type="PATRIC" id="fig|1288963.3.peg.4757"/>
<organism evidence="1 2">
    <name type="scientific">Lunatimonas lonarensis</name>
    <dbReference type="NCBI Taxonomy" id="1232681"/>
    <lineage>
        <taxon>Bacteria</taxon>
        <taxon>Pseudomonadati</taxon>
        <taxon>Bacteroidota</taxon>
        <taxon>Cytophagia</taxon>
        <taxon>Cytophagales</taxon>
        <taxon>Cyclobacteriaceae</taxon>
    </lineage>
</organism>
<dbReference type="SUPFAM" id="SSF46458">
    <property type="entry name" value="Globin-like"/>
    <property type="match status" value="1"/>
</dbReference>
<keyword evidence="2" id="KW-1185">Reference proteome</keyword>
<gene>
    <name evidence="1" type="ORF">ADIS_4767</name>
</gene>
<reference evidence="1 2" key="1">
    <citation type="submission" date="2013-02" db="EMBL/GenBank/DDBJ databases">
        <title>A novel strain isolated from Lonar lake, Maharashtra, India.</title>
        <authorList>
            <person name="Singh A."/>
        </authorList>
    </citation>
    <scope>NUCLEOTIDE SEQUENCE [LARGE SCALE GENOMIC DNA]</scope>
    <source>
        <strain evidence="1 2">AK24</strain>
    </source>
</reference>
<dbReference type="InterPro" id="IPR012292">
    <property type="entry name" value="Globin/Proto"/>
</dbReference>
<evidence type="ECO:0000313" key="1">
    <source>
        <dbReference type="EMBL" id="EON74796.1"/>
    </source>
</evidence>
<protein>
    <recommendedName>
        <fullName evidence="3">Hemoglobin</fullName>
    </recommendedName>
</protein>
<name>R7ZL19_9BACT</name>
<dbReference type="GO" id="GO:0020037">
    <property type="term" value="F:heme binding"/>
    <property type="evidence" value="ECO:0007669"/>
    <property type="project" value="InterPro"/>
</dbReference>
<proteinExistence type="predicted"/>
<dbReference type="Proteomes" id="UP000013909">
    <property type="component" value="Unassembled WGS sequence"/>
</dbReference>
<comment type="caution">
    <text evidence="1">The sequence shown here is derived from an EMBL/GenBank/DDBJ whole genome shotgun (WGS) entry which is preliminary data.</text>
</comment>